<evidence type="ECO:0000313" key="10">
    <source>
        <dbReference type="EMBL" id="TWO72404.1"/>
    </source>
</evidence>
<name>A0A562ZW45_9BURK</name>
<evidence type="ECO:0000256" key="6">
    <source>
        <dbReference type="PROSITE-ProRule" id="PRU00169"/>
    </source>
</evidence>
<dbReference type="EMBL" id="VOBQ01000004">
    <property type="protein sequence ID" value="TWO72404.1"/>
    <property type="molecule type" value="Genomic_DNA"/>
</dbReference>
<evidence type="ECO:0000256" key="5">
    <source>
        <dbReference type="ARBA" id="ARBA00022777"/>
    </source>
</evidence>
<evidence type="ECO:0000256" key="7">
    <source>
        <dbReference type="SAM" id="Phobius"/>
    </source>
</evidence>
<feature type="transmembrane region" description="Helical" evidence="7">
    <location>
        <begin position="182"/>
        <end position="201"/>
    </location>
</feature>
<dbReference type="InterPro" id="IPR036097">
    <property type="entry name" value="HisK_dim/P_sf"/>
</dbReference>
<feature type="modified residue" description="4-aspartylphosphate" evidence="6">
    <location>
        <position position="537"/>
    </location>
</feature>
<keyword evidence="3 6" id="KW-0597">Phosphoprotein</keyword>
<dbReference type="GO" id="GO:0000155">
    <property type="term" value="F:phosphorelay sensor kinase activity"/>
    <property type="evidence" value="ECO:0007669"/>
    <property type="project" value="InterPro"/>
</dbReference>
<keyword evidence="4" id="KW-0808">Transferase</keyword>
<dbReference type="AlphaFoldDB" id="A0A562ZW45"/>
<accession>A0A562ZW45</accession>
<dbReference type="InterPro" id="IPR003661">
    <property type="entry name" value="HisK_dim/P_dom"/>
</dbReference>
<dbReference type="InterPro" id="IPR011006">
    <property type="entry name" value="CheY-like_superfamily"/>
</dbReference>
<evidence type="ECO:0000256" key="3">
    <source>
        <dbReference type="ARBA" id="ARBA00022553"/>
    </source>
</evidence>
<dbReference type="InterPro" id="IPR004358">
    <property type="entry name" value="Sig_transdc_His_kin-like_C"/>
</dbReference>
<dbReference type="GO" id="GO:0009927">
    <property type="term" value="F:histidine phosphotransfer kinase activity"/>
    <property type="evidence" value="ECO:0007669"/>
    <property type="project" value="TreeGrafter"/>
</dbReference>
<dbReference type="PRINTS" id="PR00344">
    <property type="entry name" value="BCTRLSENSOR"/>
</dbReference>
<dbReference type="SMART" id="SM00448">
    <property type="entry name" value="REC"/>
    <property type="match status" value="1"/>
</dbReference>
<dbReference type="CDD" id="cd00156">
    <property type="entry name" value="REC"/>
    <property type="match status" value="1"/>
</dbReference>
<dbReference type="PANTHER" id="PTHR43047:SF9">
    <property type="entry name" value="HISTIDINE KINASE"/>
    <property type="match status" value="1"/>
</dbReference>
<evidence type="ECO:0000259" key="8">
    <source>
        <dbReference type="PROSITE" id="PS50109"/>
    </source>
</evidence>
<dbReference type="Gene3D" id="3.30.565.10">
    <property type="entry name" value="Histidine kinase-like ATPase, C-terminal domain"/>
    <property type="match status" value="1"/>
</dbReference>
<keyword evidence="5 10" id="KW-0418">Kinase</keyword>
<organism evidence="10 11">
    <name type="scientific">Caenimonas sedimenti</name>
    <dbReference type="NCBI Taxonomy" id="2596921"/>
    <lineage>
        <taxon>Bacteria</taxon>
        <taxon>Pseudomonadati</taxon>
        <taxon>Pseudomonadota</taxon>
        <taxon>Betaproteobacteria</taxon>
        <taxon>Burkholderiales</taxon>
        <taxon>Comamonadaceae</taxon>
        <taxon>Caenimonas</taxon>
    </lineage>
</organism>
<dbReference type="OrthoDB" id="6114847at2"/>
<dbReference type="Pfam" id="PF00072">
    <property type="entry name" value="Response_reg"/>
    <property type="match status" value="1"/>
</dbReference>
<evidence type="ECO:0000313" key="11">
    <source>
        <dbReference type="Proteomes" id="UP000318199"/>
    </source>
</evidence>
<dbReference type="SUPFAM" id="SSF52172">
    <property type="entry name" value="CheY-like"/>
    <property type="match status" value="1"/>
</dbReference>
<dbReference type="CDD" id="cd00082">
    <property type="entry name" value="HisKA"/>
    <property type="match status" value="1"/>
</dbReference>
<dbReference type="SUPFAM" id="SSF47384">
    <property type="entry name" value="Homodimeric domain of signal transducing histidine kinase"/>
    <property type="match status" value="1"/>
</dbReference>
<comment type="caution">
    <text evidence="10">The sequence shown here is derived from an EMBL/GenBank/DDBJ whole genome shotgun (WGS) entry which is preliminary data.</text>
</comment>
<sequence>MLARTKKARMTITAAPIDIPAEEEQRIRRLVREEQFSLIFRTNRNSNVVAISMALVLWMYMYFRLGNSWALVWGGAMHFTQLVRSFWVGRYFRDPSVVHDPGWVRGYLLRLGINGAIWGAAPLVMFDANDMAGLALVTVSVLAIHSGGQTWVAPVRGAILAFCLPIIVQLCIALALHDSATLRVAAVLAFLYLYLSMRFALQHNQMLADSLHAHFLNAALNARLSEQLAVVELASTEKSRFFAAASHDLRQPMHAIALFSAALEHDLRGTPQHESASRSLDAVRALSESLDAMLDVSKLDAGVVQVLEAGVPLQHVFQRLNALFAPQANEKGLHLRFRSTTAVVLTDERHLERMLANLVSNAIKYTARGGVLVAARPRGAGLAIEVWDTGMGVPAGQHERIFEEFFQLGNPGRDRSQGLGIGLAVVRRLSALLGLPVRLQSTPGRGSVFRIEVPAGKALAASTVPAAARLPAAAPVTPLALPSCVLVLDDEDDILAAVRSVLSGHRIEVLTASDCQQALALLQDPRWAGRIDAFLCDWRLGSGTSGLEFASSLGPEHGIHVATVMVTGETGPEALRQVRESGLPTVFKPVSAPRLLEALSSACRPQPA</sequence>
<dbReference type="SMART" id="SM00387">
    <property type="entry name" value="HATPase_c"/>
    <property type="match status" value="1"/>
</dbReference>
<keyword evidence="7" id="KW-1133">Transmembrane helix</keyword>
<feature type="transmembrane region" description="Helical" evidence="7">
    <location>
        <begin position="159"/>
        <end position="176"/>
    </location>
</feature>
<dbReference type="GO" id="GO:0005886">
    <property type="term" value="C:plasma membrane"/>
    <property type="evidence" value="ECO:0007669"/>
    <property type="project" value="TreeGrafter"/>
</dbReference>
<dbReference type="InterPro" id="IPR001789">
    <property type="entry name" value="Sig_transdc_resp-reg_receiver"/>
</dbReference>
<feature type="transmembrane region" description="Helical" evidence="7">
    <location>
        <begin position="46"/>
        <end position="63"/>
    </location>
</feature>
<feature type="domain" description="Histidine kinase" evidence="8">
    <location>
        <begin position="244"/>
        <end position="457"/>
    </location>
</feature>
<protein>
    <recommendedName>
        <fullName evidence="2">histidine kinase</fullName>
        <ecNumber evidence="2">2.7.13.3</ecNumber>
    </recommendedName>
</protein>
<keyword evidence="11" id="KW-1185">Reference proteome</keyword>
<dbReference type="InterPro" id="IPR003594">
    <property type="entry name" value="HATPase_dom"/>
</dbReference>
<evidence type="ECO:0000256" key="2">
    <source>
        <dbReference type="ARBA" id="ARBA00012438"/>
    </source>
</evidence>
<dbReference type="InterPro" id="IPR036890">
    <property type="entry name" value="HATPase_C_sf"/>
</dbReference>
<feature type="transmembrane region" description="Helical" evidence="7">
    <location>
        <begin position="132"/>
        <end position="152"/>
    </location>
</feature>
<dbReference type="PROSITE" id="PS50109">
    <property type="entry name" value="HIS_KIN"/>
    <property type="match status" value="1"/>
</dbReference>
<evidence type="ECO:0000256" key="1">
    <source>
        <dbReference type="ARBA" id="ARBA00000085"/>
    </source>
</evidence>
<evidence type="ECO:0000259" key="9">
    <source>
        <dbReference type="PROSITE" id="PS50110"/>
    </source>
</evidence>
<feature type="domain" description="Response regulatory" evidence="9">
    <location>
        <begin position="484"/>
        <end position="603"/>
    </location>
</feature>
<feature type="transmembrane region" description="Helical" evidence="7">
    <location>
        <begin position="107"/>
        <end position="126"/>
    </location>
</feature>
<dbReference type="Proteomes" id="UP000318199">
    <property type="component" value="Unassembled WGS sequence"/>
</dbReference>
<dbReference type="EC" id="2.7.13.3" evidence="2"/>
<dbReference type="Pfam" id="PF02518">
    <property type="entry name" value="HATPase_c"/>
    <property type="match status" value="1"/>
</dbReference>
<dbReference type="PANTHER" id="PTHR43047">
    <property type="entry name" value="TWO-COMPONENT HISTIDINE PROTEIN KINASE"/>
    <property type="match status" value="1"/>
</dbReference>
<gene>
    <name evidence="10" type="ORF">FN976_06795</name>
</gene>
<dbReference type="SMART" id="SM00388">
    <property type="entry name" value="HisKA"/>
    <property type="match status" value="1"/>
</dbReference>
<dbReference type="FunFam" id="3.30.565.10:FF:000049">
    <property type="entry name" value="Two-component sensor histidine kinase"/>
    <property type="match status" value="1"/>
</dbReference>
<keyword evidence="7" id="KW-0812">Transmembrane</keyword>
<dbReference type="Gene3D" id="3.40.50.2300">
    <property type="match status" value="1"/>
</dbReference>
<evidence type="ECO:0000256" key="4">
    <source>
        <dbReference type="ARBA" id="ARBA00022679"/>
    </source>
</evidence>
<comment type="catalytic activity">
    <reaction evidence="1">
        <text>ATP + protein L-histidine = ADP + protein N-phospho-L-histidine.</text>
        <dbReference type="EC" id="2.7.13.3"/>
    </reaction>
</comment>
<dbReference type="PROSITE" id="PS50110">
    <property type="entry name" value="RESPONSE_REGULATORY"/>
    <property type="match status" value="1"/>
</dbReference>
<dbReference type="SUPFAM" id="SSF55874">
    <property type="entry name" value="ATPase domain of HSP90 chaperone/DNA topoisomerase II/histidine kinase"/>
    <property type="match status" value="1"/>
</dbReference>
<proteinExistence type="predicted"/>
<dbReference type="Pfam" id="PF00512">
    <property type="entry name" value="HisKA"/>
    <property type="match status" value="1"/>
</dbReference>
<dbReference type="InterPro" id="IPR005467">
    <property type="entry name" value="His_kinase_dom"/>
</dbReference>
<reference evidence="10 11" key="1">
    <citation type="submission" date="2019-07" db="EMBL/GenBank/DDBJ databases">
        <title>Caenimonas sedimenti sp. nov., isolated from activated sludge.</title>
        <authorList>
            <person name="Xu J."/>
        </authorList>
    </citation>
    <scope>NUCLEOTIDE SEQUENCE [LARGE SCALE GENOMIC DNA]</scope>
    <source>
        <strain evidence="10 11">HX-9-20</strain>
    </source>
</reference>
<keyword evidence="7" id="KW-0472">Membrane</keyword>
<dbReference type="Gene3D" id="1.10.287.130">
    <property type="match status" value="1"/>
</dbReference>